<dbReference type="CDD" id="cd01285">
    <property type="entry name" value="nucleoside_deaminase"/>
    <property type="match status" value="1"/>
</dbReference>
<evidence type="ECO:0000313" key="6">
    <source>
        <dbReference type="EMBL" id="MED6122514.1"/>
    </source>
</evidence>
<keyword evidence="2" id="KW-0378">Hydrolase</keyword>
<dbReference type="PROSITE" id="PS51747">
    <property type="entry name" value="CYT_DCMP_DEAMINASES_2"/>
    <property type="match status" value="1"/>
</dbReference>
<dbReference type="InterPro" id="IPR016192">
    <property type="entry name" value="APOBEC/CMP_deaminase_Zn-bd"/>
</dbReference>
<gene>
    <name evidence="6" type="primary">TAD2_1</name>
    <name evidence="6" type="ORF">PIB30_040513</name>
</gene>
<feature type="transmembrane region" description="Helical" evidence="4">
    <location>
        <begin position="6"/>
        <end position="27"/>
    </location>
</feature>
<comment type="caution">
    <text evidence="6">The sequence shown here is derived from an EMBL/GenBank/DDBJ whole genome shotgun (WGS) entry which is preliminary data.</text>
</comment>
<keyword evidence="1" id="KW-0479">Metal-binding</keyword>
<proteinExistence type="predicted"/>
<keyword evidence="4" id="KW-1133">Transmembrane helix</keyword>
<sequence>MRAGSGVSSVFFFGIQSNLFALVRLFWATNRPKTRINSAPEIPPDPTPDAALTNVLVRIRPSSTAESSRLQTVRVLIPAPGVGQQLKMSDSCSDTVRFMKLAIDQANLAMDALEVPVGCVIVDSGNVISSGRNRTTDTRNATRHAEMEAIDVLLEQWHKNGASASEVAEKFSNCSLYVTCEPCIMCASALSILGIKEVFYGCSNDKFGGCGSILSLHQSTTTVSPNNTQVPLGKGFKCTGGIMASEAVLLLRTFYEQGNPNAPKPHRPVAVSSRE</sequence>
<evidence type="ECO:0000256" key="2">
    <source>
        <dbReference type="ARBA" id="ARBA00022801"/>
    </source>
</evidence>
<dbReference type="EMBL" id="JASCZI010030427">
    <property type="protein sequence ID" value="MED6122514.1"/>
    <property type="molecule type" value="Genomic_DNA"/>
</dbReference>
<keyword evidence="3" id="KW-0862">Zinc</keyword>
<dbReference type="PANTHER" id="PTHR11079:SF149">
    <property type="entry name" value="TRNA-SPECIFIC ADENOSINE DEAMINASE 2"/>
    <property type="match status" value="1"/>
</dbReference>
<evidence type="ECO:0000313" key="7">
    <source>
        <dbReference type="Proteomes" id="UP001341840"/>
    </source>
</evidence>
<evidence type="ECO:0000256" key="3">
    <source>
        <dbReference type="ARBA" id="ARBA00022833"/>
    </source>
</evidence>
<keyword evidence="4" id="KW-0812">Transmembrane</keyword>
<dbReference type="Gene3D" id="3.40.140.10">
    <property type="entry name" value="Cytidine Deaminase, domain 2"/>
    <property type="match status" value="1"/>
</dbReference>
<keyword evidence="4" id="KW-0472">Membrane</keyword>
<protein>
    <submittedName>
        <fullName evidence="6">tRNA(Adenine34) deaminase</fullName>
    </submittedName>
</protein>
<name>A0ABU6REQ9_9FABA</name>
<dbReference type="InterPro" id="IPR016193">
    <property type="entry name" value="Cytidine_deaminase-like"/>
</dbReference>
<evidence type="ECO:0000259" key="5">
    <source>
        <dbReference type="PROSITE" id="PS51747"/>
    </source>
</evidence>
<feature type="domain" description="CMP/dCMP-type deaminase" evidence="5">
    <location>
        <begin position="93"/>
        <end position="221"/>
    </location>
</feature>
<dbReference type="PANTHER" id="PTHR11079">
    <property type="entry name" value="CYTOSINE DEAMINASE FAMILY MEMBER"/>
    <property type="match status" value="1"/>
</dbReference>
<keyword evidence="7" id="KW-1185">Reference proteome</keyword>
<evidence type="ECO:0000256" key="1">
    <source>
        <dbReference type="ARBA" id="ARBA00022723"/>
    </source>
</evidence>
<organism evidence="6 7">
    <name type="scientific">Stylosanthes scabra</name>
    <dbReference type="NCBI Taxonomy" id="79078"/>
    <lineage>
        <taxon>Eukaryota</taxon>
        <taxon>Viridiplantae</taxon>
        <taxon>Streptophyta</taxon>
        <taxon>Embryophyta</taxon>
        <taxon>Tracheophyta</taxon>
        <taxon>Spermatophyta</taxon>
        <taxon>Magnoliopsida</taxon>
        <taxon>eudicotyledons</taxon>
        <taxon>Gunneridae</taxon>
        <taxon>Pentapetalae</taxon>
        <taxon>rosids</taxon>
        <taxon>fabids</taxon>
        <taxon>Fabales</taxon>
        <taxon>Fabaceae</taxon>
        <taxon>Papilionoideae</taxon>
        <taxon>50 kb inversion clade</taxon>
        <taxon>dalbergioids sensu lato</taxon>
        <taxon>Dalbergieae</taxon>
        <taxon>Pterocarpus clade</taxon>
        <taxon>Stylosanthes</taxon>
    </lineage>
</organism>
<dbReference type="Proteomes" id="UP001341840">
    <property type="component" value="Unassembled WGS sequence"/>
</dbReference>
<dbReference type="PROSITE" id="PS00903">
    <property type="entry name" value="CYT_DCMP_DEAMINASES_1"/>
    <property type="match status" value="1"/>
</dbReference>
<evidence type="ECO:0000256" key="4">
    <source>
        <dbReference type="SAM" id="Phobius"/>
    </source>
</evidence>
<accession>A0ABU6REQ9</accession>
<dbReference type="InterPro" id="IPR002125">
    <property type="entry name" value="CMP_dCMP_dom"/>
</dbReference>
<reference evidence="6 7" key="1">
    <citation type="journal article" date="2023" name="Plants (Basel)">
        <title>Bridging the Gap: Combining Genomics and Transcriptomics Approaches to Understand Stylosanthes scabra, an Orphan Legume from the Brazilian Caatinga.</title>
        <authorList>
            <person name="Ferreira-Neto J.R.C."/>
            <person name="da Silva M.D."/>
            <person name="Binneck E."/>
            <person name="de Melo N.F."/>
            <person name="da Silva R.H."/>
            <person name="de Melo A.L.T.M."/>
            <person name="Pandolfi V."/>
            <person name="Bustamante F.O."/>
            <person name="Brasileiro-Vidal A.C."/>
            <person name="Benko-Iseppon A.M."/>
        </authorList>
    </citation>
    <scope>NUCLEOTIDE SEQUENCE [LARGE SCALE GENOMIC DNA]</scope>
    <source>
        <tissue evidence="6">Leaves</tissue>
    </source>
</reference>
<dbReference type="Pfam" id="PF00383">
    <property type="entry name" value="dCMP_cyt_deam_1"/>
    <property type="match status" value="1"/>
</dbReference>
<dbReference type="SUPFAM" id="SSF53927">
    <property type="entry name" value="Cytidine deaminase-like"/>
    <property type="match status" value="1"/>
</dbReference>